<dbReference type="RefSeq" id="WP_344647730.1">
    <property type="nucleotide sequence ID" value="NZ_BAAAGX010000006.1"/>
</dbReference>
<protein>
    <submittedName>
        <fullName evidence="2">Uncharacterized protein</fullName>
    </submittedName>
</protein>
<feature type="region of interest" description="Disordered" evidence="1">
    <location>
        <begin position="311"/>
        <end position="404"/>
    </location>
</feature>
<organism evidence="2 3">
    <name type="scientific">Cryptosporangium japonicum</name>
    <dbReference type="NCBI Taxonomy" id="80872"/>
    <lineage>
        <taxon>Bacteria</taxon>
        <taxon>Bacillati</taxon>
        <taxon>Actinomycetota</taxon>
        <taxon>Actinomycetes</taxon>
        <taxon>Cryptosporangiales</taxon>
        <taxon>Cryptosporangiaceae</taxon>
        <taxon>Cryptosporangium</taxon>
    </lineage>
</organism>
<keyword evidence="3" id="KW-1185">Reference proteome</keyword>
<evidence type="ECO:0000313" key="2">
    <source>
        <dbReference type="EMBL" id="GAA0228324.1"/>
    </source>
</evidence>
<dbReference type="Proteomes" id="UP001500967">
    <property type="component" value="Unassembled WGS sequence"/>
</dbReference>
<dbReference type="EMBL" id="BAAAGX010000006">
    <property type="protein sequence ID" value="GAA0228324.1"/>
    <property type="molecule type" value="Genomic_DNA"/>
</dbReference>
<proteinExistence type="predicted"/>
<name>A0ABP3DBR8_9ACTN</name>
<sequence length="404" mass="44172">MREGLELETADVIRDNWALAYNLVGRAAESTPTILAVLHRTVAETLAGPPSDLVHLRTRLLVTAVQALRTAERTTLAAHTDPVGGLPGFAARTMLQVWPSGQRREAVEATHWILDDERALLSLWWLEVAGQLSRSDLDAVLGLPKTETAVLVREIEARFEDARAVVRALGAAPRCPGLTDVVARWDGEPSVRCRRQIVRHVQGCAVCRDGTSDLVPADRLLRGFPLVPPPRWLTERLTPPSLPAAPAAPSPSARWSPVRIRAAVAFRMTAAAAVTAVVTIGLLSYARSDTDPATPARVVLDRTDLERAELQRADLERADLPAAEPTTRRPDTGGAPGATNAPVAATPRTGPAANRTEPRTAPPGTTRRHPSTHGERGPRHHARPHHERRWQHPRRNRWRPGRPR</sequence>
<reference evidence="3" key="1">
    <citation type="journal article" date="2019" name="Int. J. Syst. Evol. Microbiol.">
        <title>The Global Catalogue of Microorganisms (GCM) 10K type strain sequencing project: providing services to taxonomists for standard genome sequencing and annotation.</title>
        <authorList>
            <consortium name="The Broad Institute Genomics Platform"/>
            <consortium name="The Broad Institute Genome Sequencing Center for Infectious Disease"/>
            <person name="Wu L."/>
            <person name="Ma J."/>
        </authorList>
    </citation>
    <scope>NUCLEOTIDE SEQUENCE [LARGE SCALE GENOMIC DNA]</scope>
    <source>
        <strain evidence="3">JCM 10425</strain>
    </source>
</reference>
<evidence type="ECO:0000256" key="1">
    <source>
        <dbReference type="SAM" id="MobiDB-lite"/>
    </source>
</evidence>
<gene>
    <name evidence="2" type="ORF">GCM10009539_12170</name>
</gene>
<comment type="caution">
    <text evidence="2">The sequence shown here is derived from an EMBL/GenBank/DDBJ whole genome shotgun (WGS) entry which is preliminary data.</text>
</comment>
<accession>A0ABP3DBR8</accession>
<evidence type="ECO:0000313" key="3">
    <source>
        <dbReference type="Proteomes" id="UP001500967"/>
    </source>
</evidence>
<feature type="compositionally biased region" description="Basic residues" evidence="1">
    <location>
        <begin position="378"/>
        <end position="404"/>
    </location>
</feature>